<feature type="binding site" evidence="8">
    <location>
        <position position="66"/>
    </location>
    <ligand>
        <name>Zn(2+)</name>
        <dbReference type="ChEBI" id="CHEBI:29105"/>
        <label>1</label>
    </ligand>
</feature>
<dbReference type="EMBL" id="JADIMG010000004">
    <property type="protein sequence ID" value="MBO8458895.1"/>
    <property type="molecule type" value="Genomic_DNA"/>
</dbReference>
<comment type="caution">
    <text evidence="9">The sequence shown here is derived from an EMBL/GenBank/DDBJ whole genome shotgun (WGS) entry which is preliminary data.</text>
</comment>
<feature type="binding site" evidence="8">
    <location>
        <position position="210"/>
    </location>
    <ligand>
        <name>Zn(2+)</name>
        <dbReference type="ChEBI" id="CHEBI:29105"/>
        <label>2</label>
    </ligand>
</feature>
<dbReference type="PANTHER" id="PTHR32481:SF0">
    <property type="entry name" value="AMINOPEPTIDASE YPDE-RELATED"/>
    <property type="match status" value="1"/>
</dbReference>
<feature type="binding site" evidence="8">
    <location>
        <position position="232"/>
    </location>
    <ligand>
        <name>Zn(2+)</name>
        <dbReference type="ChEBI" id="CHEBI:29105"/>
        <label>1</label>
    </ligand>
</feature>
<evidence type="ECO:0000313" key="10">
    <source>
        <dbReference type="Proteomes" id="UP000823641"/>
    </source>
</evidence>
<dbReference type="Pfam" id="PF05343">
    <property type="entry name" value="Peptidase_M42"/>
    <property type="match status" value="1"/>
</dbReference>
<dbReference type="SUPFAM" id="SSF53187">
    <property type="entry name" value="Zn-dependent exopeptidases"/>
    <property type="match status" value="1"/>
</dbReference>
<protein>
    <submittedName>
        <fullName evidence="9">M20/M25/M40 family metallo-hydrolase</fullName>
    </submittedName>
</protein>
<sequence>MFSNDIQAYFEQLVETPSPSGFEMKCQNLFKDYASRYVEHVYKDTFGNVIAHNSCNGKSKLMISAHIDEIGFMVKHIDDDGFLYIVPIGGIDTMLLPGSRLAIHHNGNSFLGIIGRKPIHLLNENERNKVIFEDLWLDCGFTSQKHAQLSVSIGDPITFTTNPIYMSDNCMVTRSADNKVGSAIMMEVMKRLKDLDTNYDIYYASTRQEEIGLRGGITAAANVKPDYTIVIDATHATDYPSVKKTFYGEIALGKGPSISISPDTDEEFRSKFLESIQKKAYPYQIEVHPNASGTESRAIQIQHGGIKTLNISYPVRYMHSASEIISSDDVKDVIEILCNFLISQ</sequence>
<evidence type="ECO:0000256" key="5">
    <source>
        <dbReference type="ARBA" id="ARBA00022801"/>
    </source>
</evidence>
<dbReference type="GO" id="GO:0004177">
    <property type="term" value="F:aminopeptidase activity"/>
    <property type="evidence" value="ECO:0007669"/>
    <property type="project" value="UniProtKB-UniRule"/>
</dbReference>
<keyword evidence="2" id="KW-0031">Aminopeptidase</keyword>
<evidence type="ECO:0000256" key="7">
    <source>
        <dbReference type="PIRSR" id="PIRSR001123-1"/>
    </source>
</evidence>
<dbReference type="Gene3D" id="2.40.30.40">
    <property type="entry name" value="Peptidase M42, domain 2"/>
    <property type="match status" value="1"/>
</dbReference>
<keyword evidence="5" id="KW-0378">Hydrolase</keyword>
<name>A0A9D9HS61_9BACT</name>
<accession>A0A9D9HS61</accession>
<evidence type="ECO:0000256" key="3">
    <source>
        <dbReference type="ARBA" id="ARBA00022670"/>
    </source>
</evidence>
<proteinExistence type="inferred from homology"/>
<dbReference type="GO" id="GO:0006508">
    <property type="term" value="P:proteolysis"/>
    <property type="evidence" value="ECO:0007669"/>
    <property type="project" value="UniProtKB-KW"/>
</dbReference>
<dbReference type="PANTHER" id="PTHR32481">
    <property type="entry name" value="AMINOPEPTIDASE"/>
    <property type="match status" value="1"/>
</dbReference>
<dbReference type="InterPro" id="IPR051464">
    <property type="entry name" value="Peptidase_M42_aminopept"/>
</dbReference>
<evidence type="ECO:0000313" key="9">
    <source>
        <dbReference type="EMBL" id="MBO8458895.1"/>
    </source>
</evidence>
<dbReference type="AlphaFoldDB" id="A0A9D9HS61"/>
<evidence type="ECO:0000256" key="6">
    <source>
        <dbReference type="PIRNR" id="PIRNR001123"/>
    </source>
</evidence>
<comment type="similarity">
    <text evidence="1 6">Belongs to the peptidase M42 family.</text>
</comment>
<feature type="active site" description="Proton acceptor" evidence="7">
    <location>
        <position position="209"/>
    </location>
</feature>
<comment type="cofactor">
    <cofactor evidence="8">
        <name>a divalent metal cation</name>
        <dbReference type="ChEBI" id="CHEBI:60240"/>
    </cofactor>
    <text evidence="8">Binds 2 divalent metal cations per subunit.</text>
</comment>
<evidence type="ECO:0000256" key="1">
    <source>
        <dbReference type="ARBA" id="ARBA00006272"/>
    </source>
</evidence>
<dbReference type="PIRSF" id="PIRSF001123">
    <property type="entry name" value="PepA_GA"/>
    <property type="match status" value="1"/>
</dbReference>
<evidence type="ECO:0000256" key="2">
    <source>
        <dbReference type="ARBA" id="ARBA00022438"/>
    </source>
</evidence>
<dbReference type="InterPro" id="IPR023367">
    <property type="entry name" value="Peptidase_M42_dom2"/>
</dbReference>
<keyword evidence="4 8" id="KW-0479">Metal-binding</keyword>
<organism evidence="9 10">
    <name type="scientific">Candidatus Gallipaludibacter merdavium</name>
    <dbReference type="NCBI Taxonomy" id="2840839"/>
    <lineage>
        <taxon>Bacteria</taxon>
        <taxon>Pseudomonadati</taxon>
        <taxon>Bacteroidota</taxon>
        <taxon>Bacteroidia</taxon>
        <taxon>Bacteroidales</taxon>
        <taxon>Candidatus Gallipaludibacter</taxon>
    </lineage>
</organism>
<reference evidence="9" key="1">
    <citation type="submission" date="2020-10" db="EMBL/GenBank/DDBJ databases">
        <authorList>
            <person name="Gilroy R."/>
        </authorList>
    </citation>
    <scope>NUCLEOTIDE SEQUENCE</scope>
    <source>
        <strain evidence="9">G3-3990</strain>
    </source>
</reference>
<feature type="binding site" evidence="8">
    <location>
        <position position="177"/>
    </location>
    <ligand>
        <name>Zn(2+)</name>
        <dbReference type="ChEBI" id="CHEBI:29105"/>
        <label>1</label>
    </ligand>
</feature>
<keyword evidence="3" id="KW-0645">Protease</keyword>
<evidence type="ECO:0000256" key="4">
    <source>
        <dbReference type="ARBA" id="ARBA00022723"/>
    </source>
</evidence>
<reference evidence="9" key="2">
    <citation type="journal article" date="2021" name="PeerJ">
        <title>Extensive microbial diversity within the chicken gut microbiome revealed by metagenomics and culture.</title>
        <authorList>
            <person name="Gilroy R."/>
            <person name="Ravi A."/>
            <person name="Getino M."/>
            <person name="Pursley I."/>
            <person name="Horton D.L."/>
            <person name="Alikhan N.F."/>
            <person name="Baker D."/>
            <person name="Gharbi K."/>
            <person name="Hall N."/>
            <person name="Watson M."/>
            <person name="Adriaenssens E.M."/>
            <person name="Foster-Nyarko E."/>
            <person name="Jarju S."/>
            <person name="Secka A."/>
            <person name="Antonio M."/>
            <person name="Oren A."/>
            <person name="Chaudhuri R.R."/>
            <person name="La Ragione R."/>
            <person name="Hildebrand F."/>
            <person name="Pallen M.J."/>
        </authorList>
    </citation>
    <scope>NUCLEOTIDE SEQUENCE</scope>
    <source>
        <strain evidence="9">G3-3990</strain>
    </source>
</reference>
<dbReference type="Proteomes" id="UP000823641">
    <property type="component" value="Unassembled WGS sequence"/>
</dbReference>
<gene>
    <name evidence="9" type="ORF">IAA73_00955</name>
</gene>
<feature type="binding site" evidence="8">
    <location>
        <position position="177"/>
    </location>
    <ligand>
        <name>Zn(2+)</name>
        <dbReference type="ChEBI" id="CHEBI:29105"/>
        <label>2</label>
    </ligand>
</feature>
<dbReference type="Gene3D" id="3.40.630.10">
    <property type="entry name" value="Zn peptidases"/>
    <property type="match status" value="1"/>
</dbReference>
<feature type="binding site" evidence="8">
    <location>
        <position position="319"/>
    </location>
    <ligand>
        <name>Zn(2+)</name>
        <dbReference type="ChEBI" id="CHEBI:29105"/>
        <label>2</label>
    </ligand>
</feature>
<dbReference type="SUPFAM" id="SSF101821">
    <property type="entry name" value="Aminopeptidase/glucanase lid domain"/>
    <property type="match status" value="1"/>
</dbReference>
<dbReference type="GO" id="GO:0046872">
    <property type="term" value="F:metal ion binding"/>
    <property type="evidence" value="ECO:0007669"/>
    <property type="project" value="UniProtKB-UniRule"/>
</dbReference>
<dbReference type="InterPro" id="IPR008007">
    <property type="entry name" value="Peptidase_M42"/>
</dbReference>
<evidence type="ECO:0000256" key="8">
    <source>
        <dbReference type="PIRSR" id="PIRSR001123-2"/>
    </source>
</evidence>